<dbReference type="InterPro" id="IPR017850">
    <property type="entry name" value="Alkaline_phosphatase_core_sf"/>
</dbReference>
<dbReference type="Pfam" id="PF00884">
    <property type="entry name" value="Sulfatase"/>
    <property type="match status" value="1"/>
</dbReference>
<dbReference type="InterPro" id="IPR000917">
    <property type="entry name" value="Sulfatase_N"/>
</dbReference>
<evidence type="ECO:0000313" key="7">
    <source>
        <dbReference type="Proteomes" id="UP000256561"/>
    </source>
</evidence>
<dbReference type="PANTHER" id="PTHR42693">
    <property type="entry name" value="ARYLSULFATASE FAMILY MEMBER"/>
    <property type="match status" value="1"/>
</dbReference>
<evidence type="ECO:0000256" key="1">
    <source>
        <dbReference type="ARBA" id="ARBA00008779"/>
    </source>
</evidence>
<evidence type="ECO:0000259" key="5">
    <source>
        <dbReference type="Pfam" id="PF00884"/>
    </source>
</evidence>
<dbReference type="InterPro" id="IPR050738">
    <property type="entry name" value="Sulfatase"/>
</dbReference>
<dbReference type="AlphaFoldDB" id="A0A3D8MGW9"/>
<dbReference type="Proteomes" id="UP000256561">
    <property type="component" value="Unassembled WGS sequence"/>
</dbReference>
<sequence length="473" mass="52914">MLVLLLVFSVGAFAAPDSQRPNIILMVADDHGREAFGAYGNEAIRTPHLDKLASEGLRFNHAYATTASCSASRSVLLTGLHNHANGQYGHEHSYHHFSTFESVRSLPVRLSEVGYVTAQVGKFHLGPREVYRFDQFLKVKPDPTLGREERNSVGMAKAAQALIESAGDQPFFLYLATNDPHRAHLTNSLGDNTFGNAADDEGQGLARLDYKAEDVIVPDYLPDIPEARRELAEYYQSVGRVDETMGELVRMLKAAGQYENTVIIYLSDNGTAMPGAKTTLYDPGVRLPLVIKPAGNYSQAGGATEAMVSWPDITPTILSLAGVQVPGDEFHGRDISPVLKAPNKTAGFDEVYGSHTFHELTMYYPMRSVRTRDFKLIWNIAAGLRYPFASDLYVSSTWQGTTERELVRFGKRTVDAYLHRQPFELYDMRGDGSEAINLAEHPDYQHIKQALIEKIRQFQQQTSDPWQYKWEYE</sequence>
<protein>
    <submittedName>
        <fullName evidence="6">Heparan N-sulfatase</fullName>
    </submittedName>
</protein>
<keyword evidence="4" id="KW-0106">Calcium</keyword>
<dbReference type="CDD" id="cd16027">
    <property type="entry name" value="SGSH"/>
    <property type="match status" value="1"/>
</dbReference>
<dbReference type="PANTHER" id="PTHR42693:SF53">
    <property type="entry name" value="ENDO-4-O-SULFATASE"/>
    <property type="match status" value="1"/>
</dbReference>
<dbReference type="PROSITE" id="PS00149">
    <property type="entry name" value="SULFATASE_2"/>
    <property type="match status" value="1"/>
</dbReference>
<evidence type="ECO:0000256" key="4">
    <source>
        <dbReference type="ARBA" id="ARBA00022837"/>
    </source>
</evidence>
<evidence type="ECO:0000256" key="3">
    <source>
        <dbReference type="ARBA" id="ARBA00022801"/>
    </source>
</evidence>
<evidence type="ECO:0000256" key="2">
    <source>
        <dbReference type="ARBA" id="ARBA00022723"/>
    </source>
</evidence>
<dbReference type="GO" id="GO:0004065">
    <property type="term" value="F:arylsulfatase activity"/>
    <property type="evidence" value="ECO:0007669"/>
    <property type="project" value="TreeGrafter"/>
</dbReference>
<name>A0A3D8MGW9_9ALTE</name>
<dbReference type="OrthoDB" id="9803751at2"/>
<keyword evidence="2" id="KW-0479">Metal-binding</keyword>
<accession>A0A3D8MGW9</accession>
<dbReference type="InterPro" id="IPR024607">
    <property type="entry name" value="Sulfatase_CS"/>
</dbReference>
<feature type="domain" description="Sulfatase N-terminal" evidence="5">
    <location>
        <begin position="21"/>
        <end position="323"/>
    </location>
</feature>
<reference evidence="7" key="1">
    <citation type="submission" date="2018-08" db="EMBL/GenBank/DDBJ databases">
        <authorList>
            <person name="Zhang J."/>
            <person name="Du Z.-J."/>
        </authorList>
    </citation>
    <scope>NUCLEOTIDE SEQUENCE [LARGE SCALE GENOMIC DNA]</scope>
    <source>
        <strain evidence="7">KCTC 52655</strain>
    </source>
</reference>
<keyword evidence="7" id="KW-1185">Reference proteome</keyword>
<dbReference type="EMBL" id="QRHA01000001">
    <property type="protein sequence ID" value="RDV29448.1"/>
    <property type="molecule type" value="Genomic_DNA"/>
</dbReference>
<dbReference type="GO" id="GO:0046872">
    <property type="term" value="F:metal ion binding"/>
    <property type="evidence" value="ECO:0007669"/>
    <property type="project" value="UniProtKB-KW"/>
</dbReference>
<organism evidence="6 7">
    <name type="scientific">Alteromonas aestuariivivens</name>
    <dbReference type="NCBI Taxonomy" id="1938339"/>
    <lineage>
        <taxon>Bacteria</taxon>
        <taxon>Pseudomonadati</taxon>
        <taxon>Pseudomonadota</taxon>
        <taxon>Gammaproteobacteria</taxon>
        <taxon>Alteromonadales</taxon>
        <taxon>Alteromonadaceae</taxon>
        <taxon>Alteromonas/Salinimonas group</taxon>
        <taxon>Alteromonas</taxon>
    </lineage>
</organism>
<dbReference type="Gene3D" id="3.40.720.10">
    <property type="entry name" value="Alkaline Phosphatase, subunit A"/>
    <property type="match status" value="1"/>
</dbReference>
<gene>
    <name evidence="6" type="ORF">DXV75_02695</name>
</gene>
<keyword evidence="3" id="KW-0378">Hydrolase</keyword>
<comment type="similarity">
    <text evidence="1">Belongs to the sulfatase family.</text>
</comment>
<evidence type="ECO:0000313" key="6">
    <source>
        <dbReference type="EMBL" id="RDV29448.1"/>
    </source>
</evidence>
<proteinExistence type="inferred from homology"/>
<comment type="caution">
    <text evidence="6">The sequence shown here is derived from an EMBL/GenBank/DDBJ whole genome shotgun (WGS) entry which is preliminary data.</text>
</comment>
<dbReference type="SUPFAM" id="SSF53649">
    <property type="entry name" value="Alkaline phosphatase-like"/>
    <property type="match status" value="1"/>
</dbReference>